<dbReference type="Gene3D" id="1.20.272.10">
    <property type="match status" value="1"/>
</dbReference>
<dbReference type="SUPFAM" id="SSF48019">
    <property type="entry name" value="post-AAA+ oligomerization domain-like"/>
    <property type="match status" value="1"/>
</dbReference>
<evidence type="ECO:0000256" key="3">
    <source>
        <dbReference type="ARBA" id="ARBA00022679"/>
    </source>
</evidence>
<dbReference type="GO" id="GO:0006261">
    <property type="term" value="P:DNA-templated DNA replication"/>
    <property type="evidence" value="ECO:0007669"/>
    <property type="project" value="TreeGrafter"/>
</dbReference>
<comment type="catalytic activity">
    <reaction evidence="8">
        <text>DNA(n) + a 2'-deoxyribonucleoside 5'-triphosphate = DNA(n+1) + diphosphate</text>
        <dbReference type="Rhea" id="RHEA:22508"/>
        <dbReference type="Rhea" id="RHEA-COMP:17339"/>
        <dbReference type="Rhea" id="RHEA-COMP:17340"/>
        <dbReference type="ChEBI" id="CHEBI:33019"/>
        <dbReference type="ChEBI" id="CHEBI:61560"/>
        <dbReference type="ChEBI" id="CHEBI:173112"/>
        <dbReference type="EC" id="2.7.7.7"/>
    </reaction>
</comment>
<dbReference type="Pfam" id="PF14840">
    <property type="entry name" value="DNA_pol3_delt_C"/>
    <property type="match status" value="1"/>
</dbReference>
<evidence type="ECO:0000256" key="9">
    <source>
        <dbReference type="NCBIfam" id="TIGR01128"/>
    </source>
</evidence>
<keyword evidence="3 12" id="KW-0808">Transferase</keyword>
<feature type="domain" description="DNA polymerase III delta N-terminal" evidence="10">
    <location>
        <begin position="21"/>
        <end position="141"/>
    </location>
</feature>
<dbReference type="EMBL" id="UGHS01000004">
    <property type="protein sequence ID" value="STO93184.1"/>
    <property type="molecule type" value="Genomic_DNA"/>
</dbReference>
<dbReference type="Proteomes" id="UP000255264">
    <property type="component" value="Unassembled WGS sequence"/>
</dbReference>
<dbReference type="InterPro" id="IPR032780">
    <property type="entry name" value="DNA_pol3_delt_C"/>
</dbReference>
<dbReference type="InterPro" id="IPR008921">
    <property type="entry name" value="DNA_pol3_clamp-load_cplx_C"/>
</dbReference>
<proteinExistence type="inferred from homology"/>
<dbReference type="CDD" id="cd18138">
    <property type="entry name" value="HLD_clamp_pol_III_delta"/>
    <property type="match status" value="1"/>
</dbReference>
<dbReference type="EC" id="2.7.7.7" evidence="1 9"/>
<dbReference type="InterPro" id="IPR010372">
    <property type="entry name" value="DNA_pol3_delta_N"/>
</dbReference>
<dbReference type="PANTHER" id="PTHR34388">
    <property type="entry name" value="DNA POLYMERASE III SUBUNIT DELTA"/>
    <property type="match status" value="1"/>
</dbReference>
<evidence type="ECO:0000259" key="10">
    <source>
        <dbReference type="Pfam" id="PF06144"/>
    </source>
</evidence>
<sequence length="344" mass="39586">MIRIFPEQLSQQLAQRLAPVYLLAGSDPLLLGECEAQISEQATIADFSEKERLTIDSNTDWDALEQSLQEVGLFSNKQILLLECPENLNATQQKKLQQLISLLHEERLLILVLPKLNKTTEQQSWFTTLNERFPDSLLINCQTPTPENLPKWLAGRIKTMGLQADNEAIQLLCYSYENNLLALKQALQLLDLLYGDKKLNYARVQAVVEQSSVFTPFQWVDALLAGKAGRAKRILQGLQAEDVQPIILLRTIQRELLVLLELSRPQQPYHLQDKLPQQTLKAAFDRLKIWQNRRALFTQAVQRLTYHKLYLFCQQLAEIERSAKQQFNGDIWQQLEAFSVEFCA</sequence>
<dbReference type="OrthoDB" id="9770982at2"/>
<keyword evidence="13" id="KW-1185">Reference proteome</keyword>
<evidence type="ECO:0000256" key="5">
    <source>
        <dbReference type="ARBA" id="ARBA00022705"/>
    </source>
</evidence>
<evidence type="ECO:0000313" key="12">
    <source>
        <dbReference type="EMBL" id="STO93184.1"/>
    </source>
</evidence>
<feature type="domain" description="DNA polymerase III subunit delta C-terminal" evidence="11">
    <location>
        <begin position="216"/>
        <end position="343"/>
    </location>
</feature>
<keyword evidence="6" id="KW-0239">DNA-directed DNA polymerase</keyword>
<evidence type="ECO:0000256" key="4">
    <source>
        <dbReference type="ARBA" id="ARBA00022695"/>
    </source>
</evidence>
<dbReference type="RefSeq" id="WP_115003060.1">
    <property type="nucleotide sequence ID" value="NZ_UGHS01000004.1"/>
</dbReference>
<evidence type="ECO:0000256" key="1">
    <source>
        <dbReference type="ARBA" id="ARBA00012417"/>
    </source>
</evidence>
<dbReference type="PANTHER" id="PTHR34388:SF1">
    <property type="entry name" value="DNA POLYMERASE III SUBUNIT DELTA"/>
    <property type="match status" value="1"/>
</dbReference>
<evidence type="ECO:0000259" key="11">
    <source>
        <dbReference type="Pfam" id="PF14840"/>
    </source>
</evidence>
<dbReference type="InterPro" id="IPR027417">
    <property type="entry name" value="P-loop_NTPase"/>
</dbReference>
<protein>
    <recommendedName>
        <fullName evidence="2 9">DNA polymerase III subunit delta</fullName>
        <ecNumber evidence="1 9">2.7.7.7</ecNumber>
    </recommendedName>
</protein>
<dbReference type="GO" id="GO:0003887">
    <property type="term" value="F:DNA-directed DNA polymerase activity"/>
    <property type="evidence" value="ECO:0007669"/>
    <property type="project" value="UniProtKB-UniRule"/>
</dbReference>
<evidence type="ECO:0000256" key="6">
    <source>
        <dbReference type="ARBA" id="ARBA00022932"/>
    </source>
</evidence>
<dbReference type="InterPro" id="IPR005790">
    <property type="entry name" value="DNA_polIII_delta"/>
</dbReference>
<gene>
    <name evidence="12" type="primary">holA</name>
    <name evidence="12" type="ORF">NCTC13335_01048</name>
</gene>
<dbReference type="GO" id="GO:0003677">
    <property type="term" value="F:DNA binding"/>
    <property type="evidence" value="ECO:0007669"/>
    <property type="project" value="InterPro"/>
</dbReference>
<evidence type="ECO:0000256" key="7">
    <source>
        <dbReference type="ARBA" id="ARBA00034754"/>
    </source>
</evidence>
<dbReference type="SUPFAM" id="SSF52540">
    <property type="entry name" value="P-loop containing nucleoside triphosphate hydrolases"/>
    <property type="match status" value="1"/>
</dbReference>
<comment type="similarity">
    <text evidence="7">Belongs to the DNA polymerase HolA subunit family.</text>
</comment>
<evidence type="ECO:0000256" key="2">
    <source>
        <dbReference type="ARBA" id="ARBA00017703"/>
    </source>
</evidence>
<name>A0A377IY39_9PAST</name>
<accession>A0A377IY39</accession>
<dbReference type="Gene3D" id="3.40.50.300">
    <property type="entry name" value="P-loop containing nucleotide triphosphate hydrolases"/>
    <property type="match status" value="1"/>
</dbReference>
<evidence type="ECO:0000313" key="13">
    <source>
        <dbReference type="Proteomes" id="UP000255264"/>
    </source>
</evidence>
<keyword evidence="4 12" id="KW-0548">Nucleotidyltransferase</keyword>
<dbReference type="Gene3D" id="1.10.8.60">
    <property type="match status" value="1"/>
</dbReference>
<reference evidence="12 13" key="1">
    <citation type="submission" date="2018-06" db="EMBL/GenBank/DDBJ databases">
        <authorList>
            <consortium name="Pathogen Informatics"/>
            <person name="Doyle S."/>
        </authorList>
    </citation>
    <scope>NUCLEOTIDE SEQUENCE [LARGE SCALE GENOMIC DNA]</scope>
    <source>
        <strain evidence="12 13">NCTC13335</strain>
    </source>
</reference>
<keyword evidence="5" id="KW-0235">DNA replication</keyword>
<dbReference type="NCBIfam" id="TIGR01128">
    <property type="entry name" value="holA"/>
    <property type="match status" value="1"/>
</dbReference>
<dbReference type="AlphaFoldDB" id="A0A377IY39"/>
<dbReference type="Pfam" id="PF06144">
    <property type="entry name" value="DNA_pol3_delta"/>
    <property type="match status" value="1"/>
</dbReference>
<evidence type="ECO:0000256" key="8">
    <source>
        <dbReference type="ARBA" id="ARBA00049244"/>
    </source>
</evidence>
<organism evidence="12 13">
    <name type="scientific">Haemophilus pittmaniae</name>
    <dbReference type="NCBI Taxonomy" id="249188"/>
    <lineage>
        <taxon>Bacteria</taxon>
        <taxon>Pseudomonadati</taxon>
        <taxon>Pseudomonadota</taxon>
        <taxon>Gammaproteobacteria</taxon>
        <taxon>Pasteurellales</taxon>
        <taxon>Pasteurellaceae</taxon>
        <taxon>Haemophilus</taxon>
    </lineage>
</organism>
<dbReference type="GO" id="GO:0009360">
    <property type="term" value="C:DNA polymerase III complex"/>
    <property type="evidence" value="ECO:0007669"/>
    <property type="project" value="UniProtKB-UniRule"/>
</dbReference>